<dbReference type="InterPro" id="IPR035906">
    <property type="entry name" value="MetI-like_sf"/>
</dbReference>
<sequence length="280" mass="31238">MVEDGGWRVRALRLWLPLGFFLIFALFPFYWMAITSLKPNQELYNPQLMPLIVRHPTLKHYVDLLAETDFLVWTWNTMLVATVSTAISLVFGVMLAYPLARMNFPGSALVSFAVSATYLVPQPLLFIPMAEIIERMGLGNTLTSVILTYPTLLIPFCAWLLMGYFKSVPRELEDAARIDGASRLQTMFLVFLPLCKPGFISAGIFAFTLAQNEFLYALIFLTDTSVRTVPVGAIAELIRGDVFYWGQLMAAALLGSIPVAIIYSFFVEHYVAGLTAGAVK</sequence>
<gene>
    <name evidence="9" type="ORF">SAMN05444159_4762</name>
</gene>
<dbReference type="PANTHER" id="PTHR32243:SF18">
    <property type="entry name" value="INNER MEMBRANE ABC TRANSPORTER PERMEASE PROTEIN YCJP"/>
    <property type="match status" value="1"/>
</dbReference>
<dbReference type="GO" id="GO:0005886">
    <property type="term" value="C:plasma membrane"/>
    <property type="evidence" value="ECO:0007669"/>
    <property type="project" value="UniProtKB-SubCell"/>
</dbReference>
<accession>A0A1M6X4L7</accession>
<name>A0A1M6X4L7_9BRAD</name>
<dbReference type="PANTHER" id="PTHR32243">
    <property type="entry name" value="MALTOSE TRANSPORT SYSTEM PERMEASE-RELATED"/>
    <property type="match status" value="1"/>
</dbReference>
<dbReference type="RefSeq" id="WP_079542007.1">
    <property type="nucleotide sequence ID" value="NZ_LT670844.1"/>
</dbReference>
<dbReference type="OrthoDB" id="9815445at2"/>
<dbReference type="Gene3D" id="1.10.3720.10">
    <property type="entry name" value="MetI-like"/>
    <property type="match status" value="1"/>
</dbReference>
<keyword evidence="3" id="KW-1003">Cell membrane</keyword>
<feature type="transmembrane region" description="Helical" evidence="7">
    <location>
        <begin position="12"/>
        <end position="33"/>
    </location>
</feature>
<feature type="transmembrane region" description="Helical" evidence="7">
    <location>
        <begin position="142"/>
        <end position="165"/>
    </location>
</feature>
<evidence type="ECO:0000256" key="6">
    <source>
        <dbReference type="ARBA" id="ARBA00023136"/>
    </source>
</evidence>
<proteinExistence type="inferred from homology"/>
<dbReference type="InterPro" id="IPR050901">
    <property type="entry name" value="BP-dep_ABC_trans_perm"/>
</dbReference>
<keyword evidence="4 7" id="KW-0812">Transmembrane</keyword>
<feature type="transmembrane region" description="Helical" evidence="7">
    <location>
        <begin position="109"/>
        <end position="130"/>
    </location>
</feature>
<feature type="transmembrane region" description="Helical" evidence="7">
    <location>
        <begin position="73"/>
        <end position="97"/>
    </location>
</feature>
<evidence type="ECO:0000313" key="10">
    <source>
        <dbReference type="Proteomes" id="UP000189935"/>
    </source>
</evidence>
<evidence type="ECO:0000256" key="5">
    <source>
        <dbReference type="ARBA" id="ARBA00022989"/>
    </source>
</evidence>
<keyword evidence="6 7" id="KW-0472">Membrane</keyword>
<keyword evidence="9" id="KW-0762">Sugar transport</keyword>
<reference evidence="9 10" key="1">
    <citation type="submission" date="2016-11" db="EMBL/GenBank/DDBJ databases">
        <authorList>
            <person name="Jaros S."/>
            <person name="Januszkiewicz K."/>
            <person name="Wedrychowicz H."/>
        </authorList>
    </citation>
    <scope>NUCLEOTIDE SEQUENCE [LARGE SCALE GENOMIC DNA]</scope>
    <source>
        <strain evidence="9 10">GAS499</strain>
    </source>
</reference>
<dbReference type="EMBL" id="LT670844">
    <property type="protein sequence ID" value="SHL00957.1"/>
    <property type="molecule type" value="Genomic_DNA"/>
</dbReference>
<dbReference type="InterPro" id="IPR000515">
    <property type="entry name" value="MetI-like"/>
</dbReference>
<dbReference type="Pfam" id="PF00528">
    <property type="entry name" value="BPD_transp_1"/>
    <property type="match status" value="1"/>
</dbReference>
<keyword evidence="2 7" id="KW-0813">Transport</keyword>
<protein>
    <submittedName>
        <fullName evidence="9">Multiple sugar transport system permease protein</fullName>
    </submittedName>
</protein>
<feature type="domain" description="ABC transmembrane type-1" evidence="8">
    <location>
        <begin position="74"/>
        <end position="266"/>
    </location>
</feature>
<dbReference type="CDD" id="cd06261">
    <property type="entry name" value="TM_PBP2"/>
    <property type="match status" value="1"/>
</dbReference>
<comment type="similarity">
    <text evidence="7">Belongs to the binding-protein-dependent transport system permease family.</text>
</comment>
<dbReference type="GO" id="GO:0055085">
    <property type="term" value="P:transmembrane transport"/>
    <property type="evidence" value="ECO:0007669"/>
    <property type="project" value="InterPro"/>
</dbReference>
<feature type="transmembrane region" description="Helical" evidence="7">
    <location>
        <begin position="242"/>
        <end position="266"/>
    </location>
</feature>
<dbReference type="AlphaFoldDB" id="A0A1M6X4L7"/>
<evidence type="ECO:0000256" key="2">
    <source>
        <dbReference type="ARBA" id="ARBA00022448"/>
    </source>
</evidence>
<evidence type="ECO:0000256" key="3">
    <source>
        <dbReference type="ARBA" id="ARBA00022475"/>
    </source>
</evidence>
<evidence type="ECO:0000256" key="7">
    <source>
        <dbReference type="RuleBase" id="RU363032"/>
    </source>
</evidence>
<evidence type="ECO:0000256" key="1">
    <source>
        <dbReference type="ARBA" id="ARBA00004651"/>
    </source>
</evidence>
<evidence type="ECO:0000256" key="4">
    <source>
        <dbReference type="ARBA" id="ARBA00022692"/>
    </source>
</evidence>
<organism evidence="9 10">
    <name type="scientific">Bradyrhizobium lablabi</name>
    <dbReference type="NCBI Taxonomy" id="722472"/>
    <lineage>
        <taxon>Bacteria</taxon>
        <taxon>Pseudomonadati</taxon>
        <taxon>Pseudomonadota</taxon>
        <taxon>Alphaproteobacteria</taxon>
        <taxon>Hyphomicrobiales</taxon>
        <taxon>Nitrobacteraceae</taxon>
        <taxon>Bradyrhizobium</taxon>
    </lineage>
</organism>
<keyword evidence="5 7" id="KW-1133">Transmembrane helix</keyword>
<dbReference type="SUPFAM" id="SSF161098">
    <property type="entry name" value="MetI-like"/>
    <property type="match status" value="1"/>
</dbReference>
<feature type="transmembrane region" description="Helical" evidence="7">
    <location>
        <begin position="186"/>
        <end position="208"/>
    </location>
</feature>
<comment type="subcellular location">
    <subcellularLocation>
        <location evidence="1 7">Cell membrane</location>
        <topology evidence="1 7">Multi-pass membrane protein</topology>
    </subcellularLocation>
</comment>
<dbReference type="Proteomes" id="UP000189935">
    <property type="component" value="Chromosome I"/>
</dbReference>
<evidence type="ECO:0000259" key="8">
    <source>
        <dbReference type="PROSITE" id="PS50928"/>
    </source>
</evidence>
<evidence type="ECO:0000313" key="9">
    <source>
        <dbReference type="EMBL" id="SHL00957.1"/>
    </source>
</evidence>
<dbReference type="PROSITE" id="PS50928">
    <property type="entry name" value="ABC_TM1"/>
    <property type="match status" value="1"/>
</dbReference>